<dbReference type="AlphaFoldDB" id="A0A0H5QMK9"/>
<evidence type="ECO:0000313" key="1">
    <source>
        <dbReference type="EMBL" id="CRZ03238.1"/>
    </source>
</evidence>
<dbReference type="EMBL" id="HACM01002796">
    <property type="protein sequence ID" value="CRZ03238.1"/>
    <property type="molecule type" value="Transcribed_RNA"/>
</dbReference>
<feature type="non-terminal residue" evidence="1">
    <location>
        <position position="1"/>
    </location>
</feature>
<sequence length="288" mass="32706">IDHLSGNTSPINTCRDQLSNKYSIKMESLPEISEKEINFIVGTSDGGTDCYHHIPDLYFQTQRLFTMFAKGATEASGSKFIDHDKLMYKEYLTQNMLVLVALASPDGLRQYDNISAEELKQFVYTCMVIEMFFIHYKFDYSHPVILVFDPIESLIFDCLFCLSSVQSDPISQSLSAGDAIIHEALIKSAEEAENGLRRCMKSVTDSSFCLKSDGMLAMCIGIIEAVDAVNESIAYLQENTPLVDERKDKVLKKSKITECKDKDRILKKLKITERKDKDKILKKFKITE</sequence>
<proteinExistence type="predicted"/>
<reference evidence="1" key="1">
    <citation type="submission" date="2015-04" db="EMBL/GenBank/DDBJ databases">
        <title>The genome sequence of the plant pathogenic Rhizarian Plasmodiophora brassicae reveals insights in its biotrophic life cycle and the origin of chitin synthesis.</title>
        <authorList>
            <person name="Schwelm A."/>
            <person name="Fogelqvist J."/>
            <person name="Knaust A."/>
            <person name="Julke S."/>
            <person name="Lilja T."/>
            <person name="Dhandapani V."/>
            <person name="Bonilla-Rosso G."/>
            <person name="Karlsson M."/>
            <person name="Shevchenko A."/>
            <person name="Choi S.R."/>
            <person name="Kim H.G."/>
            <person name="Park J.Y."/>
            <person name="Lim Y.P."/>
            <person name="Ludwig-Muller J."/>
            <person name="Dixelius C."/>
        </authorList>
    </citation>
    <scope>NUCLEOTIDE SEQUENCE</scope>
    <source>
        <tissue evidence="1">Potato root galls</tissue>
    </source>
</reference>
<name>A0A0H5QMK9_9EUKA</name>
<feature type="non-terminal residue" evidence="1">
    <location>
        <position position="288"/>
    </location>
</feature>
<accession>A0A0H5QMK9</accession>
<organism evidence="1">
    <name type="scientific">Spongospora subterranea</name>
    <dbReference type="NCBI Taxonomy" id="70186"/>
    <lineage>
        <taxon>Eukaryota</taxon>
        <taxon>Sar</taxon>
        <taxon>Rhizaria</taxon>
        <taxon>Endomyxa</taxon>
        <taxon>Phytomyxea</taxon>
        <taxon>Plasmodiophorida</taxon>
        <taxon>Plasmodiophoridae</taxon>
        <taxon>Spongospora</taxon>
    </lineage>
</organism>
<protein>
    <submittedName>
        <fullName evidence="1">Uncharacterized protein</fullName>
    </submittedName>
</protein>